<dbReference type="Pfam" id="PF00293">
    <property type="entry name" value="NUDIX"/>
    <property type="match status" value="1"/>
</dbReference>
<dbReference type="PANTHER" id="PTHR43736">
    <property type="entry name" value="ADP-RIBOSE PYROPHOSPHATASE"/>
    <property type="match status" value="1"/>
</dbReference>
<dbReference type="SUPFAM" id="SSF55811">
    <property type="entry name" value="Nudix"/>
    <property type="match status" value="1"/>
</dbReference>
<dbReference type="Gene3D" id="1.10.10.10">
    <property type="entry name" value="Winged helix-like DNA-binding domain superfamily/Winged helix DNA-binding domain"/>
    <property type="match status" value="1"/>
</dbReference>
<dbReference type="EMBL" id="CP080333">
    <property type="protein sequence ID" value="QYL20097.1"/>
    <property type="molecule type" value="Genomic_DNA"/>
</dbReference>
<evidence type="ECO:0000259" key="1">
    <source>
        <dbReference type="Pfam" id="PF00293"/>
    </source>
</evidence>
<evidence type="ECO:0000313" key="4">
    <source>
        <dbReference type="Proteomes" id="UP000825367"/>
    </source>
</evidence>
<evidence type="ECO:0000313" key="3">
    <source>
        <dbReference type="EMBL" id="QYL20097.1"/>
    </source>
</evidence>
<proteinExistence type="predicted"/>
<dbReference type="Proteomes" id="UP000825367">
    <property type="component" value="Chromosome"/>
</dbReference>
<feature type="domain" description="NrtR DNA-binding winged helix" evidence="2">
    <location>
        <begin position="155"/>
        <end position="210"/>
    </location>
</feature>
<dbReference type="InterPro" id="IPR054105">
    <property type="entry name" value="WHD_NrtR"/>
</dbReference>
<dbReference type="InterPro" id="IPR036388">
    <property type="entry name" value="WH-like_DNA-bd_sf"/>
</dbReference>
<evidence type="ECO:0000259" key="2">
    <source>
        <dbReference type="Pfam" id="PF21906"/>
    </source>
</evidence>
<keyword evidence="4" id="KW-1185">Reference proteome</keyword>
<accession>A0ABX8VR54</accession>
<gene>
    <name evidence="3" type="ORF">K0O64_24140</name>
</gene>
<dbReference type="PANTHER" id="PTHR43736:SF4">
    <property type="entry name" value="SLR1690 PROTEIN"/>
    <property type="match status" value="1"/>
</dbReference>
<dbReference type="InterPro" id="IPR036390">
    <property type="entry name" value="WH_DNA-bd_sf"/>
</dbReference>
<feature type="domain" description="Nudix hydrolase" evidence="1">
    <location>
        <begin position="25"/>
        <end position="89"/>
    </location>
</feature>
<dbReference type="CDD" id="cd18873">
    <property type="entry name" value="NUDIX_NadM_like"/>
    <property type="match status" value="1"/>
</dbReference>
<dbReference type="Pfam" id="PF21906">
    <property type="entry name" value="WHD_NrtR"/>
    <property type="match status" value="1"/>
</dbReference>
<dbReference type="SUPFAM" id="SSF46785">
    <property type="entry name" value="Winged helix' DNA-binding domain"/>
    <property type="match status" value="1"/>
</dbReference>
<sequence length="213" mass="24008">MSDTTKDRLSDFPHPHVAVDTALLTLDPADPELLVLQVRRIDAPGWALPGTFLHPGERLADAVERSLQSKAEVRGLRPRQLHVYDEPSRDSRGWVLSVAHVEVVPIRRLDSRRPGDTRLVPVARPGRLGYGHGEIIARAAHEVRDRYAEKPDPDHLLGRQFTLGELHRVHQAVAGRPLQRDGFRRLMKPLLRPTGHLVTRTGGRPAELFRRNV</sequence>
<dbReference type="InterPro" id="IPR000086">
    <property type="entry name" value="NUDIX_hydrolase_dom"/>
</dbReference>
<dbReference type="InterPro" id="IPR015797">
    <property type="entry name" value="NUDIX_hydrolase-like_dom_sf"/>
</dbReference>
<name>A0ABX8VR54_9MYCO</name>
<dbReference type="Gene3D" id="3.90.79.10">
    <property type="entry name" value="Nucleoside Triphosphate Pyrophosphohydrolase"/>
    <property type="match status" value="1"/>
</dbReference>
<protein>
    <submittedName>
        <fullName evidence="3">NUDIX domain-containing protein</fullName>
    </submittedName>
</protein>
<reference evidence="3 4" key="1">
    <citation type="submission" date="2021-07" db="EMBL/GenBank/DDBJ databases">
        <title>Whole genome sequencing of non-tuberculosis mycobacteria type-strains.</title>
        <authorList>
            <person name="Igarashi Y."/>
            <person name="Osugi A."/>
            <person name="Mitarai S."/>
        </authorList>
    </citation>
    <scope>NUCLEOTIDE SEQUENCE [LARGE SCALE GENOMIC DNA]</scope>
    <source>
        <strain evidence="3 4">JCM 16370</strain>
    </source>
</reference>
<organism evidence="3 4">
    <name type="scientific">Mycolicibacterium pallens</name>
    <dbReference type="NCBI Taxonomy" id="370524"/>
    <lineage>
        <taxon>Bacteria</taxon>
        <taxon>Bacillati</taxon>
        <taxon>Actinomycetota</taxon>
        <taxon>Actinomycetes</taxon>
        <taxon>Mycobacteriales</taxon>
        <taxon>Mycobacteriaceae</taxon>
        <taxon>Mycolicibacterium</taxon>
    </lineage>
</organism>